<dbReference type="PROSITE" id="PS50928">
    <property type="entry name" value="ABC_TM1"/>
    <property type="match status" value="1"/>
</dbReference>
<feature type="transmembrane region" description="Helical" evidence="8">
    <location>
        <begin position="99"/>
        <end position="126"/>
    </location>
</feature>
<keyword evidence="3 8" id="KW-0813">Transport</keyword>
<keyword evidence="5 8" id="KW-0812">Transmembrane</keyword>
<dbReference type="CDD" id="cd06261">
    <property type="entry name" value="TM_PBP2"/>
    <property type="match status" value="1"/>
</dbReference>
<dbReference type="InterPro" id="IPR035906">
    <property type="entry name" value="MetI-like_sf"/>
</dbReference>
<feature type="domain" description="ABC transmembrane type-1" evidence="9">
    <location>
        <begin position="64"/>
        <end position="251"/>
    </location>
</feature>
<feature type="transmembrane region" description="Helical" evidence="8">
    <location>
        <begin position="12"/>
        <end position="33"/>
    </location>
</feature>
<feature type="transmembrane region" description="Helical" evidence="8">
    <location>
        <begin position="176"/>
        <end position="199"/>
    </location>
</feature>
<evidence type="ECO:0000256" key="8">
    <source>
        <dbReference type="RuleBase" id="RU363032"/>
    </source>
</evidence>
<dbReference type="EMBL" id="CP030840">
    <property type="protein sequence ID" value="AXC13061.1"/>
    <property type="molecule type" value="Genomic_DNA"/>
</dbReference>
<dbReference type="Proteomes" id="UP000253606">
    <property type="component" value="Chromosome"/>
</dbReference>
<keyword evidence="6 8" id="KW-1133">Transmembrane helix</keyword>
<keyword evidence="11" id="KW-1185">Reference proteome</keyword>
<dbReference type="Gene3D" id="1.10.3720.10">
    <property type="entry name" value="MetI-like"/>
    <property type="match status" value="1"/>
</dbReference>
<keyword evidence="7 8" id="KW-0472">Membrane</keyword>
<evidence type="ECO:0000256" key="4">
    <source>
        <dbReference type="ARBA" id="ARBA00022475"/>
    </source>
</evidence>
<evidence type="ECO:0000313" key="11">
    <source>
        <dbReference type="Proteomes" id="UP000253606"/>
    </source>
</evidence>
<dbReference type="SUPFAM" id="SSF161098">
    <property type="entry name" value="MetI-like"/>
    <property type="match status" value="1"/>
</dbReference>
<dbReference type="GO" id="GO:0055085">
    <property type="term" value="P:transmembrane transport"/>
    <property type="evidence" value="ECO:0007669"/>
    <property type="project" value="InterPro"/>
</dbReference>
<evidence type="ECO:0000256" key="6">
    <source>
        <dbReference type="ARBA" id="ARBA00022989"/>
    </source>
</evidence>
<organism evidence="10 11">
    <name type="scientific">Acidisarcina polymorpha</name>
    <dbReference type="NCBI Taxonomy" id="2211140"/>
    <lineage>
        <taxon>Bacteria</taxon>
        <taxon>Pseudomonadati</taxon>
        <taxon>Acidobacteriota</taxon>
        <taxon>Terriglobia</taxon>
        <taxon>Terriglobales</taxon>
        <taxon>Acidobacteriaceae</taxon>
        <taxon>Acidisarcina</taxon>
    </lineage>
</organism>
<dbReference type="KEGG" id="abas:ACPOL_3782"/>
<dbReference type="GO" id="GO:0005886">
    <property type="term" value="C:plasma membrane"/>
    <property type="evidence" value="ECO:0007669"/>
    <property type="project" value="UniProtKB-SubCell"/>
</dbReference>
<dbReference type="OrthoDB" id="9774448at2"/>
<proteinExistence type="inferred from homology"/>
<name>A0A2Z5G1T6_9BACT</name>
<feature type="transmembrane region" description="Helical" evidence="8">
    <location>
        <begin position="68"/>
        <end position="87"/>
    </location>
</feature>
<evidence type="ECO:0000256" key="5">
    <source>
        <dbReference type="ARBA" id="ARBA00022692"/>
    </source>
</evidence>
<gene>
    <name evidence="10" type="ORF">ACPOL_3782</name>
</gene>
<evidence type="ECO:0000256" key="2">
    <source>
        <dbReference type="ARBA" id="ARBA00007069"/>
    </source>
</evidence>
<dbReference type="InterPro" id="IPR000515">
    <property type="entry name" value="MetI-like"/>
</dbReference>
<protein>
    <submittedName>
        <fullName evidence="10">Spermidine Putrescine ABC transporter permease component potC</fullName>
    </submittedName>
</protein>
<evidence type="ECO:0000256" key="7">
    <source>
        <dbReference type="ARBA" id="ARBA00023136"/>
    </source>
</evidence>
<dbReference type="InterPro" id="IPR051789">
    <property type="entry name" value="Bact_Polyamine_Transport"/>
</dbReference>
<keyword evidence="4" id="KW-1003">Cell membrane</keyword>
<evidence type="ECO:0000256" key="3">
    <source>
        <dbReference type="ARBA" id="ARBA00022448"/>
    </source>
</evidence>
<dbReference type="RefSeq" id="WP_114208146.1">
    <property type="nucleotide sequence ID" value="NZ_CP030840.1"/>
</dbReference>
<dbReference type="PANTHER" id="PTHR43848">
    <property type="entry name" value="PUTRESCINE TRANSPORT SYSTEM PERMEASE PROTEIN POTI"/>
    <property type="match status" value="1"/>
</dbReference>
<dbReference type="AlphaFoldDB" id="A0A2Z5G1T6"/>
<dbReference type="Pfam" id="PF00528">
    <property type="entry name" value="BPD_transp_1"/>
    <property type="match status" value="1"/>
</dbReference>
<reference evidence="10 11" key="1">
    <citation type="journal article" date="2018" name="Front. Microbiol.">
        <title>Hydrolytic Capabilities as a Key to Environmental Success: Chitinolytic and Cellulolytic Acidobacteria From Acidic Sub-arctic Soils and Boreal Peatlands.</title>
        <authorList>
            <person name="Belova S.E."/>
            <person name="Ravin N.V."/>
            <person name="Pankratov T.A."/>
            <person name="Rakitin A.L."/>
            <person name="Ivanova A.A."/>
            <person name="Beletsky A.V."/>
            <person name="Mardanov A.V."/>
            <person name="Sinninghe Damste J.S."/>
            <person name="Dedysh S.N."/>
        </authorList>
    </citation>
    <scope>NUCLEOTIDE SEQUENCE [LARGE SCALE GENOMIC DNA]</scope>
    <source>
        <strain evidence="10 11">SBC82</strain>
    </source>
</reference>
<accession>A0A2Z5G1T6</accession>
<evidence type="ECO:0000259" key="9">
    <source>
        <dbReference type="PROSITE" id="PS50928"/>
    </source>
</evidence>
<comment type="subcellular location">
    <subcellularLocation>
        <location evidence="1 8">Cell membrane</location>
        <topology evidence="1 8">Multi-pass membrane protein</topology>
    </subcellularLocation>
</comment>
<feature type="transmembrane region" description="Helical" evidence="8">
    <location>
        <begin position="235"/>
        <end position="255"/>
    </location>
</feature>
<evidence type="ECO:0000313" key="10">
    <source>
        <dbReference type="EMBL" id="AXC13061.1"/>
    </source>
</evidence>
<comment type="similarity">
    <text evidence="2">Belongs to the binding-protein-dependent transport system permease family. CysTW subfamily.</text>
</comment>
<sequence>MISRAGSSWLGLYSLAVYAFLYLPIIVLIVYSFNGSGVGGFPPQHLTLAWYGLLFRDAAMWNAVENSLIVALSAVGIAIAVGFPAAYSLDRFEFPAKALFRRLVLLPLIVPGIVTGISILMLMVAAGVHLSLVTVILGHGTALIAIATTELYAGLRKLDRGLEEAAADLGANPRRTFFTIILPLMKTSIVGTALLIFTLSMDEIAVTFFLIGRENTLPLEIWSRLRRGVTPEMNAISTLIFLFSLVTITIWQRLARAQPDKTMPMAT</sequence>
<dbReference type="PANTHER" id="PTHR43848:SF2">
    <property type="entry name" value="PUTRESCINE TRANSPORT SYSTEM PERMEASE PROTEIN POTI"/>
    <property type="match status" value="1"/>
</dbReference>
<evidence type="ECO:0000256" key="1">
    <source>
        <dbReference type="ARBA" id="ARBA00004651"/>
    </source>
</evidence>
<feature type="transmembrane region" description="Helical" evidence="8">
    <location>
        <begin position="132"/>
        <end position="155"/>
    </location>
</feature>